<evidence type="ECO:0000256" key="4">
    <source>
        <dbReference type="SAM" id="MobiDB-lite"/>
    </source>
</evidence>
<dbReference type="GO" id="GO:0032259">
    <property type="term" value="P:methylation"/>
    <property type="evidence" value="ECO:0007669"/>
    <property type="project" value="UniProtKB-KW"/>
</dbReference>
<dbReference type="Proteomes" id="UP000494269">
    <property type="component" value="Unassembled WGS sequence"/>
</dbReference>
<evidence type="ECO:0000259" key="5">
    <source>
        <dbReference type="Pfam" id="PF01555"/>
    </source>
</evidence>
<keyword evidence="2" id="KW-0489">Methyltransferase</keyword>
<dbReference type="PRINTS" id="PR00508">
    <property type="entry name" value="S21N4MTFRASE"/>
</dbReference>
<dbReference type="EMBL" id="CADIJQ010000007">
    <property type="protein sequence ID" value="CAB3722936.1"/>
    <property type="molecule type" value="Genomic_DNA"/>
</dbReference>
<dbReference type="GO" id="GO:0003677">
    <property type="term" value="F:DNA binding"/>
    <property type="evidence" value="ECO:0007669"/>
    <property type="project" value="InterPro"/>
</dbReference>
<accession>A0A6S7AAX6</accession>
<dbReference type="InterPro" id="IPR002941">
    <property type="entry name" value="DNA_methylase_N4/N6"/>
</dbReference>
<proteinExistence type="inferred from homology"/>
<reference evidence="6 7" key="1">
    <citation type="submission" date="2020-04" db="EMBL/GenBank/DDBJ databases">
        <authorList>
            <person name="De Canck E."/>
        </authorList>
    </citation>
    <scope>NUCLEOTIDE SEQUENCE [LARGE SCALE GENOMIC DNA]</scope>
    <source>
        <strain evidence="6 7">LMG 3441</strain>
    </source>
</reference>
<dbReference type="SUPFAM" id="SSF53335">
    <property type="entry name" value="S-adenosyl-L-methionine-dependent methyltransferases"/>
    <property type="match status" value="1"/>
</dbReference>
<name>A0A6S7AAX6_9BURK</name>
<protein>
    <recommendedName>
        <fullName evidence="5">DNA methylase N-4/N-6 domain-containing protein</fullName>
    </recommendedName>
</protein>
<dbReference type="PROSITE" id="PS00092">
    <property type="entry name" value="N6_MTASE"/>
    <property type="match status" value="1"/>
</dbReference>
<sequence length="521" mass="57792">MPFLDWVNKNQAKDTPREVPYHLLKREAAYGDATAAADNLIIQGDNLLALKALIPFYAGQVKCIFIDPPYNTKSAFEHYDDNLEHSQWLSMMYPRLVLLRDLLAEDGSIWVTIDDNEAHYLKVLMDEVFIRRNYLNSVVWVKTSSVHNNAEFFSSMNDMVHVYAKNIDSCEFGRIPRSERNAGDYSNQDEDPRGAWTSSPLHVSLTSGQRGAHYAKTGTSTGLYPLINPHGEEIWPPKGRCWGYSAETIENLQQDGRIWWGAAGRNQPRLKRFLSEMKDGVVPTTVWGHDEVGHNQEAKKETASLLDDEGTELFSTPKPERLLQRVMQIATVPGDLILDSFLGSGTTAAVAHKMGRRYIGIEMGEHARTHCIPRLKKVIAGEQGGISQAVGWQGGGGFSFHTLGDPTFDEPGRLNPAIKFSTLAAYVWHTETGSPGPQAFDSPLLGIKDGIAYFLLYNGILGDRRPAGGNVLTSAILDYIRTLCPAPTPLVVYGESARLGPARLAAEGVTFKQIPYDVSMR</sequence>
<evidence type="ECO:0000256" key="1">
    <source>
        <dbReference type="ARBA" id="ARBA00006594"/>
    </source>
</evidence>
<gene>
    <name evidence="6" type="ORF">LMG3441_03973</name>
</gene>
<evidence type="ECO:0000313" key="7">
    <source>
        <dbReference type="Proteomes" id="UP000494269"/>
    </source>
</evidence>
<keyword evidence="7" id="KW-1185">Reference proteome</keyword>
<evidence type="ECO:0000313" key="6">
    <source>
        <dbReference type="EMBL" id="CAB3722936.1"/>
    </source>
</evidence>
<dbReference type="InterPro" id="IPR029063">
    <property type="entry name" value="SAM-dependent_MTases_sf"/>
</dbReference>
<organism evidence="6 7">
    <name type="scientific">Achromobacter kerstersii</name>
    <dbReference type="NCBI Taxonomy" id="1353890"/>
    <lineage>
        <taxon>Bacteria</taxon>
        <taxon>Pseudomonadati</taxon>
        <taxon>Pseudomonadota</taxon>
        <taxon>Betaproteobacteria</taxon>
        <taxon>Burkholderiales</taxon>
        <taxon>Alcaligenaceae</taxon>
        <taxon>Achromobacter</taxon>
    </lineage>
</organism>
<dbReference type="Pfam" id="PF01555">
    <property type="entry name" value="N6_N4_Mtase"/>
    <property type="match status" value="1"/>
</dbReference>
<evidence type="ECO:0000256" key="2">
    <source>
        <dbReference type="ARBA" id="ARBA00022603"/>
    </source>
</evidence>
<dbReference type="Gene3D" id="3.40.50.150">
    <property type="entry name" value="Vaccinia Virus protein VP39"/>
    <property type="match status" value="1"/>
</dbReference>
<dbReference type="InterPro" id="IPR001091">
    <property type="entry name" value="RM_Methyltransferase"/>
</dbReference>
<dbReference type="InterPro" id="IPR002052">
    <property type="entry name" value="DNA_methylase_N6_adenine_CS"/>
</dbReference>
<keyword evidence="3" id="KW-0808">Transferase</keyword>
<dbReference type="RefSeq" id="WP_175170717.1">
    <property type="nucleotide sequence ID" value="NZ_CADIJQ010000007.1"/>
</dbReference>
<dbReference type="GO" id="GO:0008170">
    <property type="term" value="F:N-methyltransferase activity"/>
    <property type="evidence" value="ECO:0007669"/>
    <property type="project" value="InterPro"/>
</dbReference>
<dbReference type="AlphaFoldDB" id="A0A6S7AAX6"/>
<feature type="region of interest" description="Disordered" evidence="4">
    <location>
        <begin position="179"/>
        <end position="199"/>
    </location>
</feature>
<feature type="domain" description="DNA methylase N-4/N-6" evidence="5">
    <location>
        <begin position="61"/>
        <end position="367"/>
    </location>
</feature>
<comment type="similarity">
    <text evidence="1">Belongs to the N(4)/N(6)-methyltransferase family.</text>
</comment>
<evidence type="ECO:0000256" key="3">
    <source>
        <dbReference type="ARBA" id="ARBA00022679"/>
    </source>
</evidence>